<dbReference type="EMBL" id="OU466858">
    <property type="protein sequence ID" value="CAH2048327.1"/>
    <property type="molecule type" value="Genomic_DNA"/>
</dbReference>
<protein>
    <recommendedName>
        <fullName evidence="1">F-box associated beta-propeller type 3 domain-containing protein</fullName>
    </recommendedName>
</protein>
<dbReference type="PANTHER" id="PTHR31672">
    <property type="entry name" value="BNACNNG10540D PROTEIN"/>
    <property type="match status" value="1"/>
</dbReference>
<dbReference type="InterPro" id="IPR013187">
    <property type="entry name" value="F-box-assoc_dom_typ3"/>
</dbReference>
<dbReference type="Proteomes" id="UP000836841">
    <property type="component" value="Chromosome 2"/>
</dbReference>
<dbReference type="InterPro" id="IPR050796">
    <property type="entry name" value="SCF_F-box_component"/>
</dbReference>
<organism evidence="2 3">
    <name type="scientific">Thlaspi arvense</name>
    <name type="common">Field penny-cress</name>
    <dbReference type="NCBI Taxonomy" id="13288"/>
    <lineage>
        <taxon>Eukaryota</taxon>
        <taxon>Viridiplantae</taxon>
        <taxon>Streptophyta</taxon>
        <taxon>Embryophyta</taxon>
        <taxon>Tracheophyta</taxon>
        <taxon>Spermatophyta</taxon>
        <taxon>Magnoliopsida</taxon>
        <taxon>eudicotyledons</taxon>
        <taxon>Gunneridae</taxon>
        <taxon>Pentapetalae</taxon>
        <taxon>rosids</taxon>
        <taxon>malvids</taxon>
        <taxon>Brassicales</taxon>
        <taxon>Brassicaceae</taxon>
        <taxon>Thlaspideae</taxon>
        <taxon>Thlaspi</taxon>
    </lineage>
</organism>
<evidence type="ECO:0000259" key="1">
    <source>
        <dbReference type="Pfam" id="PF08268"/>
    </source>
</evidence>
<keyword evidence="3" id="KW-1185">Reference proteome</keyword>
<accession>A0AAU9RRZ2</accession>
<name>A0AAU9RRZ2_THLAR</name>
<reference evidence="2 3" key="1">
    <citation type="submission" date="2022-03" db="EMBL/GenBank/DDBJ databases">
        <authorList>
            <person name="Nunn A."/>
            <person name="Chopra R."/>
            <person name="Nunn A."/>
            <person name="Contreras Garrido A."/>
        </authorList>
    </citation>
    <scope>NUCLEOTIDE SEQUENCE [LARGE SCALE GENOMIC DNA]</scope>
</reference>
<feature type="domain" description="F-box associated beta-propeller type 3" evidence="1">
    <location>
        <begin position="91"/>
        <end position="294"/>
    </location>
</feature>
<evidence type="ECO:0000313" key="2">
    <source>
        <dbReference type="EMBL" id="CAH2048327.1"/>
    </source>
</evidence>
<evidence type="ECO:0000313" key="3">
    <source>
        <dbReference type="Proteomes" id="UP000836841"/>
    </source>
</evidence>
<proteinExistence type="predicted"/>
<gene>
    <name evidence="2" type="ORF">TAV2_LOCUS6233</name>
</gene>
<dbReference type="Pfam" id="PF08268">
    <property type="entry name" value="FBA_3"/>
    <property type="match status" value="1"/>
</dbReference>
<sequence length="369" mass="42385">MDIGITSCTNTSDMSSSVMVQDMILEILSRLPASHVGKFRLLNKDCNKRSYESWFLNLNLHRTNSISGYFVQYNEGGYKFHTHERKDSENNGVSIDFLPPGKAKIVACDASNGILLCVNETGPSVPEYVVCKPTTKQYHIIPDSIMQTCAVSFGLAVTQSNPFRYKILRLSRLPGILNRSRRTFVCEIFDSDSFVWKKINNLRLPREDGLIYSNPVEATGCLHWLSGDDKVIRFCLKTETWSFFQTPKFGVYPKLVRYEGKLGVIRSWMTGDGEQLNRLWVLRSSFEKAWVKVKDMKNMGLGEKMLWTLSNEEIGISKRDRFCSFNINTEKMNVYQVKTEYVNYDCFPFCSDYERVDLNGRRDGTLNAI</sequence>
<dbReference type="AlphaFoldDB" id="A0AAU9RRZ2"/>